<dbReference type="PROSITE" id="PS50217">
    <property type="entry name" value="BZIP"/>
    <property type="match status" value="1"/>
</dbReference>
<feature type="compositionally biased region" description="Low complexity" evidence="2">
    <location>
        <begin position="197"/>
        <end position="212"/>
    </location>
</feature>
<feature type="compositionally biased region" description="Basic and acidic residues" evidence="2">
    <location>
        <begin position="283"/>
        <end position="300"/>
    </location>
</feature>
<feature type="coiled-coil region" evidence="1">
    <location>
        <begin position="318"/>
        <end position="345"/>
    </location>
</feature>
<protein>
    <recommendedName>
        <fullName evidence="3">BZIP domain-containing protein</fullName>
    </recommendedName>
</protein>
<dbReference type="FunFam" id="1.20.5.170:FF:000031">
    <property type="entry name" value="BZIP transcription factor (MeaB)"/>
    <property type="match status" value="1"/>
</dbReference>
<evidence type="ECO:0000259" key="3">
    <source>
        <dbReference type="PROSITE" id="PS50217"/>
    </source>
</evidence>
<evidence type="ECO:0000256" key="2">
    <source>
        <dbReference type="SAM" id="MobiDB-lite"/>
    </source>
</evidence>
<organism evidence="4 5">
    <name type="scientific">Curvularia clavata</name>
    <dbReference type="NCBI Taxonomy" id="95742"/>
    <lineage>
        <taxon>Eukaryota</taxon>
        <taxon>Fungi</taxon>
        <taxon>Dikarya</taxon>
        <taxon>Ascomycota</taxon>
        <taxon>Pezizomycotina</taxon>
        <taxon>Dothideomycetes</taxon>
        <taxon>Pleosporomycetidae</taxon>
        <taxon>Pleosporales</taxon>
        <taxon>Pleosporineae</taxon>
        <taxon>Pleosporaceae</taxon>
        <taxon>Curvularia</taxon>
    </lineage>
</organism>
<dbReference type="VEuPathDB" id="FungiDB:yc1106_07526"/>
<dbReference type="PANTHER" id="PTHR37616:SF2">
    <property type="entry name" value="BZIP DOMAIN-CONTAINING PROTEIN"/>
    <property type="match status" value="1"/>
</dbReference>
<feature type="compositionally biased region" description="Polar residues" evidence="2">
    <location>
        <begin position="213"/>
        <end position="230"/>
    </location>
</feature>
<dbReference type="SMART" id="SM00338">
    <property type="entry name" value="BRLZ"/>
    <property type="match status" value="1"/>
</dbReference>
<keyword evidence="1" id="KW-0175">Coiled coil</keyword>
<dbReference type="OrthoDB" id="5571888at2759"/>
<gene>
    <name evidence="4" type="ORF">yc1106_07526</name>
</gene>
<dbReference type="EMBL" id="CP089278">
    <property type="protein sequence ID" value="USP80252.1"/>
    <property type="molecule type" value="Genomic_DNA"/>
</dbReference>
<feature type="domain" description="BZIP" evidence="3">
    <location>
        <begin position="293"/>
        <end position="356"/>
    </location>
</feature>
<dbReference type="SUPFAM" id="SSF57959">
    <property type="entry name" value="Leucine zipper domain"/>
    <property type="match status" value="1"/>
</dbReference>
<dbReference type="InterPro" id="IPR046347">
    <property type="entry name" value="bZIP_sf"/>
</dbReference>
<dbReference type="Proteomes" id="UP001056012">
    <property type="component" value="Chromosome 5"/>
</dbReference>
<evidence type="ECO:0000256" key="1">
    <source>
        <dbReference type="SAM" id="Coils"/>
    </source>
</evidence>
<sequence>MATAVQPAMSMGPFNPMPNQCVDPNEFFDFAQLPSPTQPQTLKREQSAASGMASPTSTNIDDDLQTPAKPSHEYERFKQQTGLPSGSIAGLGYNTGFPLFSSSGLDDMTMMGGDSLMDTSAWNSGLPMDVSMNMGIDYRHNSFAFNEGSQDDFVDPSAITQEEVPNVRVWPGMHQQQAAMAKAQAQAQQQRAQQLAQQKQQQQQAMQQQQQQPTRLPSTSQASRKTSSPLSDAHTEEMITRVVAQIRADSQNASTTIQDNNQTLLPHIIRAKKDEEDMDEDERLLASEEGKKLSSKERRQLRNKVSARAFRSRRKEYIGQLEGEVAMKVNEANELRAQNRLLMEENARSRAFIERLLRHQAFTPFLEELSRDESLQIKAPMTTMPSASATVTAAPAPTFAPQPQFNALSQPENPQVTMTMAPEPQIDFAMLNLNNSNNTANANWNVNNGFNFQQPVAFAVTELPEGPANPLDTQAMSGKGYSAIFDAEDDASVDEVKAEYPVIKSPVQSTQPLAAAPVDETEEQDDEYDLYYSSPATTVSAPLSEQESLFANPEKAFAHYSLVLSDEANETRLAERLERKIAAMSTVMQRISDITSMLDL</sequence>
<proteinExistence type="predicted"/>
<feature type="region of interest" description="Disordered" evidence="2">
    <location>
        <begin position="197"/>
        <end position="235"/>
    </location>
</feature>
<name>A0A9Q8ZDY3_CURCL</name>
<keyword evidence="5" id="KW-1185">Reference proteome</keyword>
<dbReference type="AlphaFoldDB" id="A0A9Q8ZDY3"/>
<feature type="region of interest" description="Disordered" evidence="2">
    <location>
        <begin position="30"/>
        <end position="75"/>
    </location>
</feature>
<dbReference type="CDD" id="cd14810">
    <property type="entry name" value="bZIP_u1"/>
    <property type="match status" value="1"/>
</dbReference>
<reference evidence="4" key="1">
    <citation type="submission" date="2021-12" db="EMBL/GenBank/DDBJ databases">
        <title>Curvularia clavata genome.</title>
        <authorList>
            <person name="Cao Y."/>
        </authorList>
    </citation>
    <scope>NUCLEOTIDE SEQUENCE</scope>
    <source>
        <strain evidence="4">Yc1106</strain>
    </source>
</reference>
<dbReference type="Pfam" id="PF00170">
    <property type="entry name" value="bZIP_1"/>
    <property type="match status" value="1"/>
</dbReference>
<dbReference type="Gene3D" id="1.20.5.170">
    <property type="match status" value="1"/>
</dbReference>
<evidence type="ECO:0000313" key="5">
    <source>
        <dbReference type="Proteomes" id="UP001056012"/>
    </source>
</evidence>
<accession>A0A9Q8ZDY3</accession>
<feature type="compositionally biased region" description="Polar residues" evidence="2">
    <location>
        <begin position="34"/>
        <end position="59"/>
    </location>
</feature>
<evidence type="ECO:0000313" key="4">
    <source>
        <dbReference type="EMBL" id="USP80252.1"/>
    </source>
</evidence>
<dbReference type="PANTHER" id="PTHR37616">
    <property type="entry name" value="BZIP TRANSCRIPTION FACTOR 60-LIKE"/>
    <property type="match status" value="1"/>
</dbReference>
<dbReference type="InterPro" id="IPR004827">
    <property type="entry name" value="bZIP"/>
</dbReference>
<dbReference type="GO" id="GO:0003700">
    <property type="term" value="F:DNA-binding transcription factor activity"/>
    <property type="evidence" value="ECO:0007669"/>
    <property type="project" value="InterPro"/>
</dbReference>
<feature type="region of interest" description="Disordered" evidence="2">
    <location>
        <begin position="270"/>
        <end position="300"/>
    </location>
</feature>